<sequence length="141" mass="15654">MTYATVSDMCLRYQRRNLDLLTRGKSENGQPDDALIEIALGDAGAMIDSYISARYTLPLTVVPGALAQHCCVIAWYLMNDVRATEQATQRYKDAIRWLESVRDGKTPLGVEADTATAPESENLAQVQSDPPVFSRKQRGFI</sequence>
<evidence type="ECO:0000313" key="3">
    <source>
        <dbReference type="Proteomes" id="UP000197157"/>
    </source>
</evidence>
<proteinExistence type="predicted"/>
<evidence type="ECO:0008006" key="4">
    <source>
        <dbReference type="Google" id="ProtNLM"/>
    </source>
</evidence>
<evidence type="ECO:0000256" key="1">
    <source>
        <dbReference type="SAM" id="MobiDB-lite"/>
    </source>
</evidence>
<reference evidence="2 3" key="1">
    <citation type="submission" date="2017-06" db="EMBL/GenBank/DDBJ databases">
        <title>Salmonella reference genomes for public health.</title>
        <authorList>
            <person name="Robertson J."/>
            <person name="Yoshida C."/>
            <person name="Gurnik S."/>
            <person name="Nash J."/>
        </authorList>
    </citation>
    <scope>NUCLEOTIDE SEQUENCE [LARGE SCALE GENOMIC DNA]</scope>
    <source>
        <strain evidence="2 3">S-1643</strain>
    </source>
</reference>
<protein>
    <recommendedName>
        <fullName evidence="4">DUF1320 domain-containing protein</fullName>
    </recommendedName>
</protein>
<evidence type="ECO:0000313" key="2">
    <source>
        <dbReference type="EMBL" id="ASG15930.1"/>
    </source>
</evidence>
<gene>
    <name evidence="2" type="ORF">LFZ25_08180</name>
</gene>
<dbReference type="InterPro" id="IPR009752">
    <property type="entry name" value="Phage_Mu_GpJ"/>
</dbReference>
<dbReference type="AlphaFoldDB" id="A0A2C9NXT0"/>
<organism evidence="2 3">
    <name type="scientific">Salmonella enterica subsp. enterica serovar Macclesfield str. S-1643</name>
    <dbReference type="NCBI Taxonomy" id="1242107"/>
    <lineage>
        <taxon>Bacteria</taxon>
        <taxon>Pseudomonadati</taxon>
        <taxon>Pseudomonadota</taxon>
        <taxon>Gammaproteobacteria</taxon>
        <taxon>Enterobacterales</taxon>
        <taxon>Enterobacteriaceae</taxon>
        <taxon>Salmonella</taxon>
    </lineage>
</organism>
<name>A0A2C9NXT0_SALET</name>
<dbReference type="EMBL" id="CP022117">
    <property type="protein sequence ID" value="ASG15930.1"/>
    <property type="molecule type" value="Genomic_DNA"/>
</dbReference>
<dbReference type="Pfam" id="PF07030">
    <property type="entry name" value="Phage_Mu_Gp36"/>
    <property type="match status" value="1"/>
</dbReference>
<feature type="compositionally biased region" description="Polar residues" evidence="1">
    <location>
        <begin position="117"/>
        <end position="128"/>
    </location>
</feature>
<dbReference type="RefSeq" id="WP_023205139.1">
    <property type="nucleotide sequence ID" value="NZ_CP022117.1"/>
</dbReference>
<dbReference type="Proteomes" id="UP000197157">
    <property type="component" value="Chromosome"/>
</dbReference>
<feature type="region of interest" description="Disordered" evidence="1">
    <location>
        <begin position="115"/>
        <end position="141"/>
    </location>
</feature>
<accession>A0A2C9NXT0</accession>